<dbReference type="OrthoDB" id="9182871at2"/>
<proteinExistence type="predicted"/>
<dbReference type="Gene3D" id="3.10.450.50">
    <property type="match status" value="1"/>
</dbReference>
<dbReference type="KEGG" id="salj:SMD11_1600"/>
<dbReference type="InterPro" id="IPR032710">
    <property type="entry name" value="NTF2-like_dom_sf"/>
</dbReference>
<dbReference type="SUPFAM" id="SSF54427">
    <property type="entry name" value="NTF2-like"/>
    <property type="match status" value="1"/>
</dbReference>
<dbReference type="GO" id="GO:0030638">
    <property type="term" value="P:polyketide metabolic process"/>
    <property type="evidence" value="ECO:0007669"/>
    <property type="project" value="InterPro"/>
</dbReference>
<dbReference type="PANTHER" id="PTHR38436:SF1">
    <property type="entry name" value="ESTER CYCLASE"/>
    <property type="match status" value="1"/>
</dbReference>
<dbReference type="Pfam" id="PF07366">
    <property type="entry name" value="SnoaL"/>
    <property type="match status" value="1"/>
</dbReference>
<dbReference type="AlphaFoldDB" id="A0A1Z2KZ92"/>
<accession>A0A1Z2KZ92</accession>
<dbReference type="EMBL" id="CP021744">
    <property type="protein sequence ID" value="ARZ67261.1"/>
    <property type="molecule type" value="Genomic_DNA"/>
</dbReference>
<dbReference type="PANTHER" id="PTHR38436">
    <property type="entry name" value="POLYKETIDE CYCLASE SNOAL-LIKE DOMAIN"/>
    <property type="match status" value="1"/>
</dbReference>
<protein>
    <submittedName>
        <fullName evidence="1">Ester cyclase</fullName>
    </submittedName>
</protein>
<gene>
    <name evidence="1" type="ORF">SMD11_1600</name>
</gene>
<dbReference type="Proteomes" id="UP000195755">
    <property type="component" value="Chromosome"/>
</dbReference>
<name>A0A1Z2KZ92_9ACTN</name>
<evidence type="ECO:0000313" key="2">
    <source>
        <dbReference type="Proteomes" id="UP000195755"/>
    </source>
</evidence>
<organism evidence="1 2">
    <name type="scientific">Streptomyces albireticuli</name>
    <dbReference type="NCBI Taxonomy" id="1940"/>
    <lineage>
        <taxon>Bacteria</taxon>
        <taxon>Bacillati</taxon>
        <taxon>Actinomycetota</taxon>
        <taxon>Actinomycetes</taxon>
        <taxon>Kitasatosporales</taxon>
        <taxon>Streptomycetaceae</taxon>
        <taxon>Streptomyces</taxon>
    </lineage>
</organism>
<evidence type="ECO:0000313" key="1">
    <source>
        <dbReference type="EMBL" id="ARZ67261.1"/>
    </source>
</evidence>
<sequence length="141" mass="15834">MQADHGKLAADFVTMVNERHADAVDDLLIDDYIDHNPLIGNGREANRAFWTDFFTAFPDITVTAEDVIVSGDRLVGRFSYRGTHKGPFAGIPATGVEVHMRTIDIWRVEDGRLAEHWDEINLYELLQQVGAVPPLAPYEAR</sequence>
<dbReference type="InterPro" id="IPR009959">
    <property type="entry name" value="Cyclase_SnoaL-like"/>
</dbReference>
<reference evidence="1 2" key="1">
    <citation type="submission" date="2017-06" db="EMBL/GenBank/DDBJ databases">
        <title>Streptomyces albireticuli Genome sequencing and assembly.</title>
        <authorList>
            <person name="Wang Y."/>
            <person name="Du B."/>
            <person name="Ding Y."/>
            <person name="Liu H."/>
            <person name="Hou Q."/>
            <person name="Liu K."/>
            <person name="Yao L."/>
            <person name="Wang C."/>
        </authorList>
    </citation>
    <scope>NUCLEOTIDE SEQUENCE [LARGE SCALE GENOMIC DNA]</scope>
    <source>
        <strain evidence="1 2">MDJK11</strain>
    </source>
</reference>
<dbReference type="RefSeq" id="WP_087925744.1">
    <property type="nucleotide sequence ID" value="NZ_CP021744.1"/>
</dbReference>